<dbReference type="Pfam" id="PF00126">
    <property type="entry name" value="HTH_1"/>
    <property type="match status" value="1"/>
</dbReference>
<dbReference type="Gene3D" id="1.10.10.10">
    <property type="entry name" value="Winged helix-like DNA-binding domain superfamily/Winged helix DNA-binding domain"/>
    <property type="match status" value="1"/>
</dbReference>
<organism evidence="6 7">
    <name type="scientific">Paenibacillus lutrae</name>
    <dbReference type="NCBI Taxonomy" id="2078573"/>
    <lineage>
        <taxon>Bacteria</taxon>
        <taxon>Bacillati</taxon>
        <taxon>Bacillota</taxon>
        <taxon>Bacilli</taxon>
        <taxon>Bacillales</taxon>
        <taxon>Paenibacillaceae</taxon>
        <taxon>Paenibacillus</taxon>
    </lineage>
</organism>
<evidence type="ECO:0000313" key="7">
    <source>
        <dbReference type="Proteomes" id="UP000490800"/>
    </source>
</evidence>
<keyword evidence="7" id="KW-1185">Reference proteome</keyword>
<dbReference type="OrthoDB" id="8479357at2"/>
<dbReference type="PANTHER" id="PTHR30126">
    <property type="entry name" value="HTH-TYPE TRANSCRIPTIONAL REGULATOR"/>
    <property type="match status" value="1"/>
</dbReference>
<proteinExistence type="inferred from homology"/>
<evidence type="ECO:0000256" key="2">
    <source>
        <dbReference type="ARBA" id="ARBA00023015"/>
    </source>
</evidence>
<evidence type="ECO:0000259" key="5">
    <source>
        <dbReference type="PROSITE" id="PS50931"/>
    </source>
</evidence>
<dbReference type="SUPFAM" id="SSF53850">
    <property type="entry name" value="Periplasmic binding protein-like II"/>
    <property type="match status" value="1"/>
</dbReference>
<gene>
    <name evidence="6" type="ORF">EDM21_21170</name>
</gene>
<dbReference type="Proteomes" id="UP000490800">
    <property type="component" value="Unassembled WGS sequence"/>
</dbReference>
<dbReference type="AlphaFoldDB" id="A0A7X3FLN2"/>
<dbReference type="EMBL" id="RHLK01000016">
    <property type="protein sequence ID" value="MVP01993.1"/>
    <property type="molecule type" value="Genomic_DNA"/>
</dbReference>
<dbReference type="GO" id="GO:0000976">
    <property type="term" value="F:transcription cis-regulatory region binding"/>
    <property type="evidence" value="ECO:0007669"/>
    <property type="project" value="TreeGrafter"/>
</dbReference>
<comment type="caution">
    <text evidence="6">The sequence shown here is derived from an EMBL/GenBank/DDBJ whole genome shotgun (WGS) entry which is preliminary data.</text>
</comment>
<dbReference type="InterPro" id="IPR000847">
    <property type="entry name" value="LysR_HTH_N"/>
</dbReference>
<dbReference type="Gene3D" id="3.40.190.10">
    <property type="entry name" value="Periplasmic binding protein-like II"/>
    <property type="match status" value="2"/>
</dbReference>
<evidence type="ECO:0000256" key="1">
    <source>
        <dbReference type="ARBA" id="ARBA00009437"/>
    </source>
</evidence>
<evidence type="ECO:0000313" key="6">
    <source>
        <dbReference type="EMBL" id="MVP01993.1"/>
    </source>
</evidence>
<dbReference type="Pfam" id="PF03466">
    <property type="entry name" value="LysR_substrate"/>
    <property type="match status" value="1"/>
</dbReference>
<dbReference type="PANTHER" id="PTHR30126:SF40">
    <property type="entry name" value="HTH-TYPE TRANSCRIPTIONAL REGULATOR GLTR"/>
    <property type="match status" value="1"/>
</dbReference>
<protein>
    <submittedName>
        <fullName evidence="6">LysR family transcriptional regulator</fullName>
    </submittedName>
</protein>
<dbReference type="CDD" id="cd05466">
    <property type="entry name" value="PBP2_LTTR_substrate"/>
    <property type="match status" value="1"/>
</dbReference>
<keyword evidence="3" id="KW-0238">DNA-binding</keyword>
<keyword evidence="2" id="KW-0805">Transcription regulation</keyword>
<dbReference type="InterPro" id="IPR036388">
    <property type="entry name" value="WH-like_DNA-bd_sf"/>
</dbReference>
<feature type="domain" description="HTH lysR-type" evidence="5">
    <location>
        <begin position="8"/>
        <end position="62"/>
    </location>
</feature>
<reference evidence="6 7" key="1">
    <citation type="journal article" date="2019" name="Microorganisms">
        <title>Paenibacillus lutrae sp. nov., A Chitinolytic Species Isolated from A River Otter in Castril Natural Park, Granada, Spain.</title>
        <authorList>
            <person name="Rodriguez M."/>
            <person name="Reina J.C."/>
            <person name="Bejar V."/>
            <person name="Llamas I."/>
        </authorList>
    </citation>
    <scope>NUCLEOTIDE SEQUENCE [LARGE SCALE GENOMIC DNA]</scope>
    <source>
        <strain evidence="6 7">N10</strain>
    </source>
</reference>
<dbReference type="SUPFAM" id="SSF46785">
    <property type="entry name" value="Winged helix' DNA-binding domain"/>
    <property type="match status" value="1"/>
</dbReference>
<dbReference type="PRINTS" id="PR00039">
    <property type="entry name" value="HTHLYSR"/>
</dbReference>
<dbReference type="RefSeq" id="WP_157338392.1">
    <property type="nucleotide sequence ID" value="NZ_RHLK01000016.1"/>
</dbReference>
<evidence type="ECO:0000256" key="4">
    <source>
        <dbReference type="ARBA" id="ARBA00023163"/>
    </source>
</evidence>
<keyword evidence="4" id="KW-0804">Transcription</keyword>
<dbReference type="PROSITE" id="PS50931">
    <property type="entry name" value="HTH_LYSR"/>
    <property type="match status" value="1"/>
</dbReference>
<dbReference type="FunFam" id="1.10.10.10:FF:000001">
    <property type="entry name" value="LysR family transcriptional regulator"/>
    <property type="match status" value="1"/>
</dbReference>
<comment type="similarity">
    <text evidence="1">Belongs to the LysR transcriptional regulatory family.</text>
</comment>
<dbReference type="InterPro" id="IPR005119">
    <property type="entry name" value="LysR_subst-bd"/>
</dbReference>
<evidence type="ECO:0000256" key="3">
    <source>
        <dbReference type="ARBA" id="ARBA00023125"/>
    </source>
</evidence>
<accession>A0A7X3FLN2</accession>
<name>A0A7X3FLN2_9BACL</name>
<dbReference type="GO" id="GO:0003700">
    <property type="term" value="F:DNA-binding transcription factor activity"/>
    <property type="evidence" value="ECO:0007669"/>
    <property type="project" value="InterPro"/>
</dbReference>
<sequence length="295" mass="32101">MIEQLEGRSIRTFLTVLDTGSFSGAAQRLGYVQSSVTAQIGRLEAALGRRLFDRRPRGVSLTAAGEQFAAVARQFVQLGESLQAMMESLDEPAGTVRLRAPEAFCAAYLPAQMQQFLQQYPRIRLQLQTGFQADIAEAVAAGRADLGIIPRDPANQRLTFTPLAEVELVWIASPAAAMRDTGGLAVSGETAYIGFGSRCMYHGLGIRQLEELGAAPAELMEFASMEMIRHTVRSGMGIALVPLQAVESDLRAELLARLPGLPSVRLLHGLVKARDRELPMASRLLEENLITFFTS</sequence>
<dbReference type="InterPro" id="IPR036390">
    <property type="entry name" value="WH_DNA-bd_sf"/>
</dbReference>